<dbReference type="OrthoDB" id="1752260at2759"/>
<gene>
    <name evidence="1" type="ORF">J1N35_044162</name>
</gene>
<proteinExistence type="predicted"/>
<protein>
    <submittedName>
        <fullName evidence="1">Uncharacterized protein</fullName>
    </submittedName>
</protein>
<organism evidence="1 2">
    <name type="scientific">Gossypium stocksii</name>
    <dbReference type="NCBI Taxonomy" id="47602"/>
    <lineage>
        <taxon>Eukaryota</taxon>
        <taxon>Viridiplantae</taxon>
        <taxon>Streptophyta</taxon>
        <taxon>Embryophyta</taxon>
        <taxon>Tracheophyta</taxon>
        <taxon>Spermatophyta</taxon>
        <taxon>Magnoliopsida</taxon>
        <taxon>eudicotyledons</taxon>
        <taxon>Gunneridae</taxon>
        <taxon>Pentapetalae</taxon>
        <taxon>rosids</taxon>
        <taxon>malvids</taxon>
        <taxon>Malvales</taxon>
        <taxon>Malvaceae</taxon>
        <taxon>Malvoideae</taxon>
        <taxon>Gossypium</taxon>
    </lineage>
</organism>
<dbReference type="PANTHER" id="PTHR33240:SF15">
    <property type="entry name" value="GAG-PRO-LIKE PROTEIN"/>
    <property type="match status" value="1"/>
</dbReference>
<dbReference type="CDD" id="cd00303">
    <property type="entry name" value="retropepsin_like"/>
    <property type="match status" value="1"/>
</dbReference>
<keyword evidence="2" id="KW-1185">Reference proteome</keyword>
<dbReference type="AlphaFoldDB" id="A0A9D3ZG35"/>
<accession>A0A9D3ZG35</accession>
<sequence length="187" mass="21602">MTGHRRVRPNGRFEAYTPLNATQTYILTQVKSLGILPKPPPMRNIWRRVNSKDWCVIHDDIGRKIEDCFMLKNATEKAIRNCNDLMVVLTIVAGFKVKRILVDNKSAVEVLSWDTYQKMGLDELAFSKASPLYGFTNHSVEVRGSITLLVTLGDDKHTTTEYVQFQMVDHPMVYNVIFGRPWKIWWS</sequence>
<dbReference type="EMBL" id="JAIQCV010000013">
    <property type="protein sequence ID" value="KAH1031988.1"/>
    <property type="molecule type" value="Genomic_DNA"/>
</dbReference>
<dbReference type="PANTHER" id="PTHR33240">
    <property type="entry name" value="OS08G0508500 PROTEIN"/>
    <property type="match status" value="1"/>
</dbReference>
<evidence type="ECO:0000313" key="1">
    <source>
        <dbReference type="EMBL" id="KAH1031988.1"/>
    </source>
</evidence>
<comment type="caution">
    <text evidence="1">The sequence shown here is derived from an EMBL/GenBank/DDBJ whole genome shotgun (WGS) entry which is preliminary data.</text>
</comment>
<evidence type="ECO:0000313" key="2">
    <source>
        <dbReference type="Proteomes" id="UP000828251"/>
    </source>
</evidence>
<dbReference type="Proteomes" id="UP000828251">
    <property type="component" value="Unassembled WGS sequence"/>
</dbReference>
<reference evidence="1 2" key="1">
    <citation type="journal article" date="2021" name="Plant Biotechnol. J.">
        <title>Multi-omics assisted identification of the key and species-specific regulatory components of drought-tolerant mechanisms in Gossypium stocksii.</title>
        <authorList>
            <person name="Yu D."/>
            <person name="Ke L."/>
            <person name="Zhang D."/>
            <person name="Wu Y."/>
            <person name="Sun Y."/>
            <person name="Mei J."/>
            <person name="Sun J."/>
            <person name="Sun Y."/>
        </authorList>
    </citation>
    <scope>NUCLEOTIDE SEQUENCE [LARGE SCALE GENOMIC DNA]</scope>
    <source>
        <strain evidence="2">cv. E1</strain>
        <tissue evidence="1">Leaf</tissue>
    </source>
</reference>
<name>A0A9D3ZG35_9ROSI</name>